<evidence type="ECO:0000313" key="3">
    <source>
        <dbReference type="Proteomes" id="UP000245783"/>
    </source>
</evidence>
<dbReference type="OrthoDB" id="10451792at2759"/>
<evidence type="ECO:0000256" key="1">
    <source>
        <dbReference type="SAM" id="SignalP"/>
    </source>
</evidence>
<dbReference type="InParanoid" id="A0A316VZ24"/>
<evidence type="ECO:0000313" key="2">
    <source>
        <dbReference type="EMBL" id="PWN42896.1"/>
    </source>
</evidence>
<feature type="signal peptide" evidence="1">
    <location>
        <begin position="1"/>
        <end position="19"/>
    </location>
</feature>
<reference evidence="2 3" key="1">
    <citation type="journal article" date="2018" name="Mol. Biol. Evol.">
        <title>Broad Genomic Sampling Reveals a Smut Pathogenic Ancestry of the Fungal Clade Ustilaginomycotina.</title>
        <authorList>
            <person name="Kijpornyongpan T."/>
            <person name="Mondo S.J."/>
            <person name="Barry K."/>
            <person name="Sandor L."/>
            <person name="Lee J."/>
            <person name="Lipzen A."/>
            <person name="Pangilinan J."/>
            <person name="LaButti K."/>
            <person name="Hainaut M."/>
            <person name="Henrissat B."/>
            <person name="Grigoriev I.V."/>
            <person name="Spatafora J.W."/>
            <person name="Aime M.C."/>
        </authorList>
    </citation>
    <scope>NUCLEOTIDE SEQUENCE [LARGE SCALE GENOMIC DNA]</scope>
    <source>
        <strain evidence="2 3">MCA 4658</strain>
    </source>
</reference>
<name>A0A316VZ24_9BASI</name>
<gene>
    <name evidence="2" type="ORF">IE81DRAFT_111875</name>
</gene>
<protein>
    <recommendedName>
        <fullName evidence="4">RlpA-like protein double-psi beta-barrel domain-containing protein</fullName>
    </recommendedName>
</protein>
<accession>A0A316VZ24</accession>
<evidence type="ECO:0008006" key="4">
    <source>
        <dbReference type="Google" id="ProtNLM"/>
    </source>
</evidence>
<dbReference type="Proteomes" id="UP000245783">
    <property type="component" value="Unassembled WGS sequence"/>
</dbReference>
<dbReference type="EMBL" id="KZ819375">
    <property type="protein sequence ID" value="PWN42896.1"/>
    <property type="molecule type" value="Genomic_DNA"/>
</dbReference>
<proteinExistence type="predicted"/>
<keyword evidence="1" id="KW-0732">Signal</keyword>
<organism evidence="2 3">
    <name type="scientific">Ceraceosorus guamensis</name>
    <dbReference type="NCBI Taxonomy" id="1522189"/>
    <lineage>
        <taxon>Eukaryota</taxon>
        <taxon>Fungi</taxon>
        <taxon>Dikarya</taxon>
        <taxon>Basidiomycota</taxon>
        <taxon>Ustilaginomycotina</taxon>
        <taxon>Exobasidiomycetes</taxon>
        <taxon>Ceraceosorales</taxon>
        <taxon>Ceraceosoraceae</taxon>
        <taxon>Ceraceosorus</taxon>
    </lineage>
</organism>
<dbReference type="GeneID" id="37031964"/>
<dbReference type="RefSeq" id="XP_025370056.1">
    <property type="nucleotide sequence ID" value="XM_025510094.1"/>
</dbReference>
<dbReference type="AlphaFoldDB" id="A0A316VZ24"/>
<sequence>MKVYAQILLFALLATSLCALPTPAPDGTTESSLLAQRAPYKIKPGDTISYNKKGKPIIHHTNFRHLAPLKICTEACPGDIIPLKKRGPHCKSQRDASDFMRFVHDGRVPRQQKVHVDLAPHQVPFPCPQSTTSLTADCSLLRRSTKGSFHQSEHNVSTRLVELGSILALPRLVNAVIVLMLSGGASPAYLQGNR</sequence>
<keyword evidence="3" id="KW-1185">Reference proteome</keyword>
<feature type="chain" id="PRO_5016236899" description="RlpA-like protein double-psi beta-barrel domain-containing protein" evidence="1">
    <location>
        <begin position="20"/>
        <end position="194"/>
    </location>
</feature>